<dbReference type="Proteomes" id="UP001239213">
    <property type="component" value="Unassembled WGS sequence"/>
</dbReference>
<keyword evidence="3" id="KW-1185">Reference proteome</keyword>
<name>A0AAI9UJ86_9PEZI</name>
<feature type="region of interest" description="Disordered" evidence="1">
    <location>
        <begin position="30"/>
        <end position="49"/>
    </location>
</feature>
<comment type="caution">
    <text evidence="2">The sequence shown here is derived from an EMBL/GenBank/DDBJ whole genome shotgun (WGS) entry which is preliminary data.</text>
</comment>
<reference evidence="2" key="1">
    <citation type="submission" date="2016-11" db="EMBL/GenBank/DDBJ databases">
        <title>The genome sequence of Colletotrichum cuscutae.</title>
        <authorList>
            <person name="Baroncelli R."/>
        </authorList>
    </citation>
    <scope>NUCLEOTIDE SEQUENCE</scope>
    <source>
        <strain evidence="2">IMI 304802</strain>
    </source>
</reference>
<gene>
    <name evidence="2" type="ORF">CCUS01_09464</name>
</gene>
<feature type="region of interest" description="Disordered" evidence="1">
    <location>
        <begin position="55"/>
        <end position="76"/>
    </location>
</feature>
<organism evidence="2 3">
    <name type="scientific">Colletotrichum cuscutae</name>
    <dbReference type="NCBI Taxonomy" id="1209917"/>
    <lineage>
        <taxon>Eukaryota</taxon>
        <taxon>Fungi</taxon>
        <taxon>Dikarya</taxon>
        <taxon>Ascomycota</taxon>
        <taxon>Pezizomycotina</taxon>
        <taxon>Sordariomycetes</taxon>
        <taxon>Hypocreomycetidae</taxon>
        <taxon>Glomerellales</taxon>
        <taxon>Glomerellaceae</taxon>
        <taxon>Colletotrichum</taxon>
        <taxon>Colletotrichum acutatum species complex</taxon>
    </lineage>
</organism>
<accession>A0AAI9UJ86</accession>
<dbReference type="EMBL" id="MPDP01000279">
    <property type="protein sequence ID" value="KAK1458365.1"/>
    <property type="molecule type" value="Genomic_DNA"/>
</dbReference>
<feature type="compositionally biased region" description="Polar residues" evidence="1">
    <location>
        <begin position="1"/>
        <end position="14"/>
    </location>
</feature>
<evidence type="ECO:0000313" key="2">
    <source>
        <dbReference type="EMBL" id="KAK1458365.1"/>
    </source>
</evidence>
<dbReference type="AlphaFoldDB" id="A0AAI9UJ86"/>
<sequence length="76" mass="8012">MSTPQRPSVPSTVLESGDRRTFPAEEMLLTKESGASMDKKSKDATGGWVTGQWPVATFAGEDGPKQQRGDIGSGDG</sequence>
<evidence type="ECO:0000256" key="1">
    <source>
        <dbReference type="SAM" id="MobiDB-lite"/>
    </source>
</evidence>
<feature type="region of interest" description="Disordered" evidence="1">
    <location>
        <begin position="1"/>
        <end position="22"/>
    </location>
</feature>
<proteinExistence type="predicted"/>
<evidence type="ECO:0000313" key="3">
    <source>
        <dbReference type="Proteomes" id="UP001239213"/>
    </source>
</evidence>
<protein>
    <submittedName>
        <fullName evidence="2">Uncharacterized protein</fullName>
    </submittedName>
</protein>